<keyword evidence="9" id="KW-0234">DNA repair</keyword>
<feature type="domain" description="HTH araC/xylS-type" evidence="11">
    <location>
        <begin position="16"/>
        <end position="98"/>
    </location>
</feature>
<evidence type="ECO:0000256" key="4">
    <source>
        <dbReference type="ARBA" id="ARBA00022603"/>
    </source>
</evidence>
<dbReference type="PANTHER" id="PTHR10815:SF14">
    <property type="entry name" value="BIFUNCTIONAL TRANSCRIPTIONAL ACTIVATOR_DNA REPAIR ENZYME ADA"/>
    <property type="match status" value="1"/>
</dbReference>
<dbReference type="Pfam" id="PF12833">
    <property type="entry name" value="HTH_18"/>
    <property type="match status" value="1"/>
</dbReference>
<comment type="catalytic activity">
    <reaction evidence="1">
        <text>a 4-O-methyl-thymidine in DNA + L-cysteinyl-[protein] = a thymidine in DNA + S-methyl-L-cysteinyl-[protein]</text>
        <dbReference type="Rhea" id="RHEA:53428"/>
        <dbReference type="Rhea" id="RHEA-COMP:10131"/>
        <dbReference type="Rhea" id="RHEA-COMP:10132"/>
        <dbReference type="Rhea" id="RHEA-COMP:13555"/>
        <dbReference type="Rhea" id="RHEA-COMP:13556"/>
        <dbReference type="ChEBI" id="CHEBI:29950"/>
        <dbReference type="ChEBI" id="CHEBI:82612"/>
        <dbReference type="ChEBI" id="CHEBI:137386"/>
        <dbReference type="ChEBI" id="CHEBI:137387"/>
        <dbReference type="EC" id="2.1.1.63"/>
    </reaction>
</comment>
<dbReference type="SUPFAM" id="SSF53155">
    <property type="entry name" value="Methylated DNA-protein cysteine methyltransferase domain"/>
    <property type="match status" value="1"/>
</dbReference>
<dbReference type="SMART" id="SM00342">
    <property type="entry name" value="HTH_ARAC"/>
    <property type="match status" value="1"/>
</dbReference>
<evidence type="ECO:0000256" key="10">
    <source>
        <dbReference type="ARBA" id="ARBA00049348"/>
    </source>
</evidence>
<proteinExistence type="inferred from homology"/>
<dbReference type="NCBIfam" id="TIGR00589">
    <property type="entry name" value="ogt"/>
    <property type="match status" value="1"/>
</dbReference>
<dbReference type="Gene3D" id="3.30.160.70">
    <property type="entry name" value="Methylated DNA-protein cysteine methyltransferase domain"/>
    <property type="match status" value="1"/>
</dbReference>
<dbReference type="GO" id="GO:0006281">
    <property type="term" value="P:DNA repair"/>
    <property type="evidence" value="ECO:0007669"/>
    <property type="project" value="UniProtKB-KW"/>
</dbReference>
<protein>
    <recommendedName>
        <fullName evidence="3">methylated-DNA--[protein]-cysteine S-methyltransferase</fullName>
        <ecNumber evidence="3">2.1.1.63</ecNumber>
    </recommendedName>
</protein>
<gene>
    <name evidence="12" type="ORF">Aam_076_001</name>
</gene>
<dbReference type="Gene3D" id="1.10.10.60">
    <property type="entry name" value="Homeodomain-like"/>
    <property type="match status" value="1"/>
</dbReference>
<dbReference type="InterPro" id="IPR036217">
    <property type="entry name" value="MethylDNA_cys_MeTrfase_DNAb"/>
</dbReference>
<dbReference type="GO" id="GO:0003908">
    <property type="term" value="F:methylated-DNA-[protein]-cysteine S-methyltransferase activity"/>
    <property type="evidence" value="ECO:0007669"/>
    <property type="project" value="UniProtKB-EC"/>
</dbReference>
<dbReference type="InterPro" id="IPR018060">
    <property type="entry name" value="HTH_AraC"/>
</dbReference>
<dbReference type="EMBL" id="BANC01000074">
    <property type="protein sequence ID" value="GAN81096.1"/>
    <property type="molecule type" value="Genomic_DNA"/>
</dbReference>
<dbReference type="InterPro" id="IPR014048">
    <property type="entry name" value="MethylDNA_cys_MeTrfase_DNA-bd"/>
</dbReference>
<keyword evidence="7" id="KW-0805">Transcription regulation</keyword>
<evidence type="ECO:0000256" key="9">
    <source>
        <dbReference type="ARBA" id="ARBA00023204"/>
    </source>
</evidence>
<dbReference type="GO" id="GO:0043565">
    <property type="term" value="F:sequence-specific DNA binding"/>
    <property type="evidence" value="ECO:0007669"/>
    <property type="project" value="InterPro"/>
</dbReference>
<evidence type="ECO:0000259" key="11">
    <source>
        <dbReference type="PROSITE" id="PS01124"/>
    </source>
</evidence>
<keyword evidence="4 12" id="KW-0489">Methyltransferase</keyword>
<dbReference type="Gene3D" id="1.10.10.10">
    <property type="entry name" value="Winged helix-like DNA-binding domain superfamily/Winged helix DNA-binding domain"/>
    <property type="match status" value="1"/>
</dbReference>
<dbReference type="InterPro" id="IPR009057">
    <property type="entry name" value="Homeodomain-like_sf"/>
</dbReference>
<keyword evidence="6" id="KW-0227">DNA damage</keyword>
<dbReference type="FunFam" id="1.10.10.10:FF:000214">
    <property type="entry name" value="Methylated-DNA--protein-cysteine methyltransferase"/>
    <property type="match status" value="1"/>
</dbReference>
<comment type="catalytic activity">
    <reaction evidence="10">
        <text>a 6-O-methyl-2'-deoxyguanosine in DNA + L-cysteinyl-[protein] = S-methyl-L-cysteinyl-[protein] + a 2'-deoxyguanosine in DNA</text>
        <dbReference type="Rhea" id="RHEA:24000"/>
        <dbReference type="Rhea" id="RHEA-COMP:10131"/>
        <dbReference type="Rhea" id="RHEA-COMP:10132"/>
        <dbReference type="Rhea" id="RHEA-COMP:11367"/>
        <dbReference type="Rhea" id="RHEA-COMP:11368"/>
        <dbReference type="ChEBI" id="CHEBI:29950"/>
        <dbReference type="ChEBI" id="CHEBI:82612"/>
        <dbReference type="ChEBI" id="CHEBI:85445"/>
        <dbReference type="ChEBI" id="CHEBI:85448"/>
        <dbReference type="EC" id="2.1.1.63"/>
    </reaction>
</comment>
<sequence length="267" mass="28251">MAGACELIETASEAPSLSDLARAAGCSPHHFHRLFKRITGVTPKAYADAHRQSRVQAALTKGVSVTEALYDAGFNSSGRFYDATDAMLGMTPTAYRTGGAGEIIHHATGQSSLGCVLVAASARGICAILLGDEPDALIKDLAARFPRAEHRPGDAGFAQTVDNVIRLVDDPADNTAPVLPLDIRGTAFQRKVWNALRQIPPGRTLSYTELAGRIGAPRAARAVAAACAANSLAVAVPCHRVISANGDLAGYRWGLERKQRLLTREKS</sequence>
<dbReference type="STRING" id="1120923.SAMN02746095_03436"/>
<dbReference type="Pfam" id="PF01035">
    <property type="entry name" value="DNA_binding_1"/>
    <property type="match status" value="1"/>
</dbReference>
<dbReference type="EC" id="2.1.1.63" evidence="3"/>
<evidence type="ECO:0000256" key="1">
    <source>
        <dbReference type="ARBA" id="ARBA00001286"/>
    </source>
</evidence>
<evidence type="ECO:0000256" key="2">
    <source>
        <dbReference type="ARBA" id="ARBA00008711"/>
    </source>
</evidence>
<name>A0A0D6PI94_9PROT</name>
<evidence type="ECO:0000256" key="3">
    <source>
        <dbReference type="ARBA" id="ARBA00011918"/>
    </source>
</evidence>
<keyword evidence="8" id="KW-0804">Transcription</keyword>
<dbReference type="CDD" id="cd06445">
    <property type="entry name" value="ATase"/>
    <property type="match status" value="1"/>
</dbReference>
<reference evidence="12 13" key="1">
    <citation type="submission" date="2012-11" db="EMBL/GenBank/DDBJ databases">
        <title>Whole genome sequence of Acidocella aminolytica 101 = DSM 11237.</title>
        <authorList>
            <person name="Azuma Y."/>
            <person name="Higashiura N."/>
            <person name="Hirakawa H."/>
            <person name="Matsushita K."/>
        </authorList>
    </citation>
    <scope>NUCLEOTIDE SEQUENCE [LARGE SCALE GENOMIC DNA]</scope>
    <source>
        <strain evidence="13">101 / DSM 11237</strain>
    </source>
</reference>
<dbReference type="GO" id="GO:0032259">
    <property type="term" value="P:methylation"/>
    <property type="evidence" value="ECO:0007669"/>
    <property type="project" value="UniProtKB-KW"/>
</dbReference>
<evidence type="ECO:0000313" key="13">
    <source>
        <dbReference type="Proteomes" id="UP000032668"/>
    </source>
</evidence>
<dbReference type="PROSITE" id="PS00374">
    <property type="entry name" value="MGMT"/>
    <property type="match status" value="1"/>
</dbReference>
<accession>A0A0D6PI94</accession>
<comment type="caution">
    <text evidence="12">The sequence shown here is derived from an EMBL/GenBank/DDBJ whole genome shotgun (WGS) entry which is preliminary data.</text>
</comment>
<evidence type="ECO:0000256" key="6">
    <source>
        <dbReference type="ARBA" id="ARBA00022763"/>
    </source>
</evidence>
<evidence type="ECO:0000313" key="12">
    <source>
        <dbReference type="EMBL" id="GAN81096.1"/>
    </source>
</evidence>
<dbReference type="SUPFAM" id="SSF46689">
    <property type="entry name" value="Homeodomain-like"/>
    <property type="match status" value="1"/>
</dbReference>
<dbReference type="SUPFAM" id="SSF46767">
    <property type="entry name" value="Methylated DNA-protein cysteine methyltransferase, C-terminal domain"/>
    <property type="match status" value="1"/>
</dbReference>
<dbReference type="GO" id="GO:0003700">
    <property type="term" value="F:DNA-binding transcription factor activity"/>
    <property type="evidence" value="ECO:0007669"/>
    <property type="project" value="InterPro"/>
</dbReference>
<comment type="similarity">
    <text evidence="2">Belongs to the MGMT family.</text>
</comment>
<dbReference type="Proteomes" id="UP000032668">
    <property type="component" value="Unassembled WGS sequence"/>
</dbReference>
<dbReference type="InterPro" id="IPR001497">
    <property type="entry name" value="MethylDNA_cys_MeTrfase_AS"/>
</dbReference>
<evidence type="ECO:0000256" key="7">
    <source>
        <dbReference type="ARBA" id="ARBA00023015"/>
    </source>
</evidence>
<dbReference type="InterPro" id="IPR036631">
    <property type="entry name" value="MGMT_N_sf"/>
</dbReference>
<dbReference type="InterPro" id="IPR036388">
    <property type="entry name" value="WH-like_DNA-bd_sf"/>
</dbReference>
<evidence type="ECO:0000256" key="8">
    <source>
        <dbReference type="ARBA" id="ARBA00023163"/>
    </source>
</evidence>
<organism evidence="12 13">
    <name type="scientific">Acidocella aminolytica 101 = DSM 11237</name>
    <dbReference type="NCBI Taxonomy" id="1120923"/>
    <lineage>
        <taxon>Bacteria</taxon>
        <taxon>Pseudomonadati</taxon>
        <taxon>Pseudomonadota</taxon>
        <taxon>Alphaproteobacteria</taxon>
        <taxon>Acetobacterales</taxon>
        <taxon>Acidocellaceae</taxon>
        <taxon>Acidocella</taxon>
    </lineage>
</organism>
<dbReference type="AlphaFoldDB" id="A0A0D6PI94"/>
<dbReference type="PROSITE" id="PS01124">
    <property type="entry name" value="HTH_ARAC_FAMILY_2"/>
    <property type="match status" value="1"/>
</dbReference>
<dbReference type="PANTHER" id="PTHR10815">
    <property type="entry name" value="METHYLATED-DNA--PROTEIN-CYSTEINE METHYLTRANSFERASE"/>
    <property type="match status" value="1"/>
</dbReference>
<evidence type="ECO:0000256" key="5">
    <source>
        <dbReference type="ARBA" id="ARBA00022679"/>
    </source>
</evidence>
<keyword evidence="5 12" id="KW-0808">Transferase</keyword>
<keyword evidence="13" id="KW-1185">Reference proteome</keyword>